<protein>
    <submittedName>
        <fullName evidence="4">Uncharacterized protein</fullName>
    </submittedName>
</protein>
<accession>T1ISN2</accession>
<dbReference type="EMBL" id="JH431443">
    <property type="status" value="NOT_ANNOTATED_CDS"/>
    <property type="molecule type" value="Genomic_DNA"/>
</dbReference>
<dbReference type="PhylomeDB" id="T1ISN2"/>
<dbReference type="PANTHER" id="PTHR13031">
    <property type="entry name" value="RIBONUCLEASE P SUBUNIT P30"/>
    <property type="match status" value="1"/>
</dbReference>
<keyword evidence="5" id="KW-1185">Reference proteome</keyword>
<dbReference type="Pfam" id="PF01876">
    <property type="entry name" value="RNase_P_p30"/>
    <property type="match status" value="1"/>
</dbReference>
<name>T1ISN2_STRMM</name>
<comment type="subcellular location">
    <subcellularLocation>
        <location evidence="1">Nucleus</location>
    </subcellularLocation>
</comment>
<organism evidence="4 5">
    <name type="scientific">Strigamia maritima</name>
    <name type="common">European centipede</name>
    <name type="synonym">Geophilus maritimus</name>
    <dbReference type="NCBI Taxonomy" id="126957"/>
    <lineage>
        <taxon>Eukaryota</taxon>
        <taxon>Metazoa</taxon>
        <taxon>Ecdysozoa</taxon>
        <taxon>Arthropoda</taxon>
        <taxon>Myriapoda</taxon>
        <taxon>Chilopoda</taxon>
        <taxon>Pleurostigmophora</taxon>
        <taxon>Geophilomorpha</taxon>
        <taxon>Linotaeniidae</taxon>
        <taxon>Strigamia</taxon>
    </lineage>
</organism>
<keyword evidence="3" id="KW-0819">tRNA processing</keyword>
<dbReference type="InterPro" id="IPR016195">
    <property type="entry name" value="Pol/histidinol_Pase-like"/>
</dbReference>
<dbReference type="GO" id="GO:0008033">
    <property type="term" value="P:tRNA processing"/>
    <property type="evidence" value="ECO:0007669"/>
    <property type="project" value="UniProtKB-KW"/>
</dbReference>
<evidence type="ECO:0000256" key="1">
    <source>
        <dbReference type="ARBA" id="ARBA00004123"/>
    </source>
</evidence>
<dbReference type="SUPFAM" id="SSF89550">
    <property type="entry name" value="PHP domain-like"/>
    <property type="match status" value="1"/>
</dbReference>
<dbReference type="InterPro" id="IPR002738">
    <property type="entry name" value="RNase_P_p30"/>
</dbReference>
<reference evidence="5" key="1">
    <citation type="submission" date="2011-05" db="EMBL/GenBank/DDBJ databases">
        <authorList>
            <person name="Richards S.R."/>
            <person name="Qu J."/>
            <person name="Jiang H."/>
            <person name="Jhangiani S.N."/>
            <person name="Agravi P."/>
            <person name="Goodspeed R."/>
            <person name="Gross S."/>
            <person name="Mandapat C."/>
            <person name="Jackson L."/>
            <person name="Mathew T."/>
            <person name="Pu L."/>
            <person name="Thornton R."/>
            <person name="Saada N."/>
            <person name="Wilczek-Boney K.B."/>
            <person name="Lee S."/>
            <person name="Kovar C."/>
            <person name="Wu Y."/>
            <person name="Scherer S.E."/>
            <person name="Worley K.C."/>
            <person name="Muzny D.M."/>
            <person name="Gibbs R."/>
        </authorList>
    </citation>
    <scope>NUCLEOTIDE SEQUENCE</scope>
    <source>
        <strain evidence="5">Brora</strain>
    </source>
</reference>
<proteinExistence type="inferred from homology"/>
<evidence type="ECO:0000256" key="2">
    <source>
        <dbReference type="ARBA" id="ARBA00007331"/>
    </source>
</evidence>
<dbReference type="AlphaFoldDB" id="T1ISN2"/>
<evidence type="ECO:0000313" key="4">
    <source>
        <dbReference type="EnsemblMetazoa" id="SMAR004112-PA"/>
    </source>
</evidence>
<dbReference type="GO" id="GO:0003723">
    <property type="term" value="F:RNA binding"/>
    <property type="evidence" value="ECO:0007669"/>
    <property type="project" value="TreeGrafter"/>
</dbReference>
<dbReference type="GO" id="GO:0005655">
    <property type="term" value="C:nucleolar ribonuclease P complex"/>
    <property type="evidence" value="ECO:0007669"/>
    <property type="project" value="TreeGrafter"/>
</dbReference>
<comment type="similarity">
    <text evidence="2">Belongs to the eukaryotic/archaeal RNase P protein component 3 family.</text>
</comment>
<dbReference type="Gene3D" id="3.20.20.140">
    <property type="entry name" value="Metal-dependent hydrolases"/>
    <property type="match status" value="1"/>
</dbReference>
<dbReference type="eggNOG" id="KOG2363">
    <property type="taxonomic scope" value="Eukaryota"/>
</dbReference>
<dbReference type="EnsemblMetazoa" id="SMAR004112-RA">
    <property type="protein sequence ID" value="SMAR004112-PA"/>
    <property type="gene ID" value="SMAR004112"/>
</dbReference>
<evidence type="ECO:0000313" key="5">
    <source>
        <dbReference type="Proteomes" id="UP000014500"/>
    </source>
</evidence>
<dbReference type="PANTHER" id="PTHR13031:SF0">
    <property type="entry name" value="RIBONUCLEASE P PROTEIN SUBUNIT P30"/>
    <property type="match status" value="1"/>
</dbReference>
<dbReference type="Proteomes" id="UP000014500">
    <property type="component" value="Unassembled WGS sequence"/>
</dbReference>
<sequence>MLLEFCDLVTSCVVELNVAHLGILIGYQMVALNTVIEDVPVTSKKKKGGSEQYLIPDPIKLDLDDIFDCGQVNEKKCKILNRITFVMSDPAQGHKLNIANVRKYDIVAVQPTAEIMFQTICTSRDIDIISLELTERTIFRFKKSQIKMACGHEVAFEILYVPLIKDRTLRRNILANGQKLVEKSRGKNILLSSGASQQIDFRGPYDVANLGLLFGMSQELAKNAVSRNGRSLLLHAEARRSGRAVIKMTPIAELELKDHWKIERLKEDNQGLSVISETELLGGLLESHSSALSQPPTKKRRKN</sequence>
<evidence type="ECO:0000256" key="3">
    <source>
        <dbReference type="ARBA" id="ARBA00022694"/>
    </source>
</evidence>
<dbReference type="HOGENOM" id="CLU_048451_2_0_1"/>
<dbReference type="STRING" id="126957.T1ISN2"/>
<reference evidence="4" key="2">
    <citation type="submission" date="2015-02" db="UniProtKB">
        <authorList>
            <consortium name="EnsemblMetazoa"/>
        </authorList>
    </citation>
    <scope>IDENTIFICATION</scope>
</reference>
<dbReference type="OMA" id="CYGPGIT"/>